<dbReference type="EMBL" id="CP119894">
    <property type="protein sequence ID" value="WFD26570.1"/>
    <property type="molecule type" value="Genomic_DNA"/>
</dbReference>
<keyword evidence="10" id="KW-1185">Reference proteome</keyword>
<dbReference type="InterPro" id="IPR051488">
    <property type="entry name" value="WD_repeat_striatin"/>
</dbReference>
<dbReference type="PRINTS" id="PR00320">
    <property type="entry name" value="GPROTEINBRPT"/>
</dbReference>
<name>A0AAF0EL76_9BASI</name>
<feature type="repeat" description="WD" evidence="6">
    <location>
        <begin position="546"/>
        <end position="587"/>
    </location>
</feature>
<protein>
    <submittedName>
        <fullName evidence="9">1,2-dihydroxy-3-keto-5-methylthiopentene dioxygenase</fullName>
    </submittedName>
</protein>
<evidence type="ECO:0000256" key="1">
    <source>
        <dbReference type="ARBA" id="ARBA00009616"/>
    </source>
</evidence>
<evidence type="ECO:0000256" key="3">
    <source>
        <dbReference type="ARBA" id="ARBA00022737"/>
    </source>
</evidence>
<feature type="repeat" description="WD" evidence="6">
    <location>
        <begin position="287"/>
        <end position="320"/>
    </location>
</feature>
<dbReference type="GO" id="GO:0051213">
    <property type="term" value="F:dioxygenase activity"/>
    <property type="evidence" value="ECO:0007669"/>
    <property type="project" value="UniProtKB-KW"/>
</dbReference>
<evidence type="ECO:0000256" key="6">
    <source>
        <dbReference type="PROSITE-ProRule" id="PRU00221"/>
    </source>
</evidence>
<gene>
    <name evidence="9" type="primary">ADI1</name>
    <name evidence="9" type="ORF">MNAN1_001553</name>
</gene>
<dbReference type="PANTHER" id="PTHR15653">
    <property type="entry name" value="STRIATIN"/>
    <property type="match status" value="1"/>
</dbReference>
<feature type="region of interest" description="Disordered" evidence="7">
    <location>
        <begin position="1"/>
        <end position="26"/>
    </location>
</feature>
<dbReference type="PANTHER" id="PTHR15653:SF0">
    <property type="entry name" value="CONNECTOR OF KINASE TO AP-1, ISOFORM E"/>
    <property type="match status" value="1"/>
</dbReference>
<feature type="repeat" description="WD" evidence="6">
    <location>
        <begin position="610"/>
        <end position="635"/>
    </location>
</feature>
<sequence length="635" mass="68636">MASYSSNGASHGSGNHASQDPSSQGVPDYNLSGVLHFLQSEWRRYEHDRNTWAIERAELRARIALLEGERRSVENLKTDLLRRIKMLELALRQERMKSVPNGTSSATPSVTNKMLERVASTSHSDDMSDSTKLSSRAATPVNNVVKLPIGVKDAKGRAKSREFLQQCLQEIAYLTSHATLNPITPTTDPTNTDSASQPPRPEFHAAPLTATTQEDTFASSQIAELRADAASAAPTKEADAAQPVNPTQPSPVPSEEVMPVSHSGDETMVQQPDQVPDVQLWHPHGSFSSHLDAVRALMYDGSGEGLFTASDDCTIKYWRMLPTATPQNDPTKPVAEPLTTLRGHEAAVTCLAYSKVHNILYSGSLDATVRQWSIPSVTPAKGETVSPCLSSVLPGTDQAVWGLALFPSHGQEDMLLVSVSASGTIHLWNTGEKEPQLLLSWDYFGTNAAPEAEEERKFVSSMPVPTSVTKCPANLRACVVSFSNGVVKLYNLSDGKELQAFKPPSGSQAQANMVVGHPTLPLVAAAHEDNCIHVYDIRENTCVLSLHAHRDSVTCLDIDPSGLTFVSGSHNGTVRFWDLMKTGDVESTSTYQAKCFQEVQAHEVHAKEGVLAVAYHPSSPLVATAGADGAVRMYG</sequence>
<dbReference type="PROSITE" id="PS50082">
    <property type="entry name" value="WD_REPEATS_2"/>
    <property type="match status" value="4"/>
</dbReference>
<dbReference type="GO" id="GO:0005516">
    <property type="term" value="F:calmodulin binding"/>
    <property type="evidence" value="ECO:0007669"/>
    <property type="project" value="UniProtKB-KW"/>
</dbReference>
<keyword evidence="3" id="KW-0677">Repeat</keyword>
<dbReference type="SMART" id="SM00320">
    <property type="entry name" value="WD40"/>
    <property type="match status" value="6"/>
</dbReference>
<dbReference type="InterPro" id="IPR020472">
    <property type="entry name" value="WD40_PAC1"/>
</dbReference>
<feature type="compositionally biased region" description="Low complexity" evidence="7">
    <location>
        <begin position="1"/>
        <end position="18"/>
    </location>
</feature>
<feature type="region of interest" description="Disordered" evidence="7">
    <location>
        <begin position="227"/>
        <end position="260"/>
    </location>
</feature>
<dbReference type="CDD" id="cd00200">
    <property type="entry name" value="WD40"/>
    <property type="match status" value="1"/>
</dbReference>
<dbReference type="InterPro" id="IPR013258">
    <property type="entry name" value="Striatin_N"/>
</dbReference>
<evidence type="ECO:0000313" key="9">
    <source>
        <dbReference type="EMBL" id="WFD26570.1"/>
    </source>
</evidence>
<accession>A0AAF0EL76</accession>
<dbReference type="SUPFAM" id="SSF50978">
    <property type="entry name" value="WD40 repeat-like"/>
    <property type="match status" value="1"/>
</dbReference>
<evidence type="ECO:0000256" key="7">
    <source>
        <dbReference type="SAM" id="MobiDB-lite"/>
    </source>
</evidence>
<dbReference type="InterPro" id="IPR036322">
    <property type="entry name" value="WD40_repeat_dom_sf"/>
</dbReference>
<keyword evidence="2 6" id="KW-0853">WD repeat</keyword>
<dbReference type="Pfam" id="PF08232">
    <property type="entry name" value="Striatin"/>
    <property type="match status" value="1"/>
</dbReference>
<keyword evidence="5" id="KW-0175">Coiled coil</keyword>
<reference evidence="9" key="1">
    <citation type="submission" date="2023-03" db="EMBL/GenBank/DDBJ databases">
        <title>Mating type loci evolution in Malassezia.</title>
        <authorList>
            <person name="Coelho M.A."/>
        </authorList>
    </citation>
    <scope>NUCLEOTIDE SEQUENCE</scope>
    <source>
        <strain evidence="9">CBS 9557</strain>
    </source>
</reference>
<dbReference type="Proteomes" id="UP001213623">
    <property type="component" value="Chromosome 3"/>
</dbReference>
<dbReference type="Gene3D" id="1.20.5.300">
    <property type="match status" value="1"/>
</dbReference>
<dbReference type="Pfam" id="PF00400">
    <property type="entry name" value="WD40"/>
    <property type="match status" value="5"/>
</dbReference>
<evidence type="ECO:0000256" key="5">
    <source>
        <dbReference type="ARBA" id="ARBA00023054"/>
    </source>
</evidence>
<evidence type="ECO:0000259" key="8">
    <source>
        <dbReference type="Pfam" id="PF08232"/>
    </source>
</evidence>
<feature type="compositionally biased region" description="Low complexity" evidence="7">
    <location>
        <begin position="180"/>
        <end position="193"/>
    </location>
</feature>
<dbReference type="PROSITE" id="PS50294">
    <property type="entry name" value="WD_REPEATS_REGION"/>
    <property type="match status" value="4"/>
</dbReference>
<dbReference type="InterPro" id="IPR001680">
    <property type="entry name" value="WD40_rpt"/>
</dbReference>
<feature type="region of interest" description="Disordered" evidence="7">
    <location>
        <begin position="180"/>
        <end position="204"/>
    </location>
</feature>
<organism evidence="9 10">
    <name type="scientific">Malassezia nana</name>
    <dbReference type="NCBI Taxonomy" id="180528"/>
    <lineage>
        <taxon>Eukaryota</taxon>
        <taxon>Fungi</taxon>
        <taxon>Dikarya</taxon>
        <taxon>Basidiomycota</taxon>
        <taxon>Ustilaginomycotina</taxon>
        <taxon>Malasseziomycetes</taxon>
        <taxon>Malasseziales</taxon>
        <taxon>Malasseziaceae</taxon>
        <taxon>Malassezia</taxon>
    </lineage>
</organism>
<evidence type="ECO:0000256" key="2">
    <source>
        <dbReference type="ARBA" id="ARBA00022574"/>
    </source>
</evidence>
<dbReference type="Gene3D" id="2.130.10.10">
    <property type="entry name" value="YVTN repeat-like/Quinoprotein amine dehydrogenase"/>
    <property type="match status" value="2"/>
</dbReference>
<feature type="repeat" description="WD" evidence="6">
    <location>
        <begin position="341"/>
        <end position="374"/>
    </location>
</feature>
<keyword evidence="9" id="KW-0223">Dioxygenase</keyword>
<feature type="domain" description="Striatin N-terminal" evidence="8">
    <location>
        <begin position="30"/>
        <end position="176"/>
    </location>
</feature>
<proteinExistence type="inferred from homology"/>
<keyword evidence="4" id="KW-0112">Calmodulin-binding</keyword>
<evidence type="ECO:0000256" key="4">
    <source>
        <dbReference type="ARBA" id="ARBA00022860"/>
    </source>
</evidence>
<evidence type="ECO:0000313" key="10">
    <source>
        <dbReference type="Proteomes" id="UP001213623"/>
    </source>
</evidence>
<comment type="similarity">
    <text evidence="1">Belongs to the WD repeat striatin family.</text>
</comment>
<keyword evidence="9" id="KW-0560">Oxidoreductase</keyword>
<dbReference type="InterPro" id="IPR015943">
    <property type="entry name" value="WD40/YVTN_repeat-like_dom_sf"/>
</dbReference>
<dbReference type="AlphaFoldDB" id="A0AAF0EL76"/>